<sequence length="171" mass="19050">MKHISLFSDTSDYLPILNGVLLTDLLVIAFLLSGAIGSSVLRAWYRQYSLGAVIADVLIIVIGIILARFLYPIFFKEYSLVRFLFLVVVIQVIHDLLFYGLAVSIPRGSSRIMDVFKDYGKEVGFQAILSDSAMMVSSVLLATLLKQQTMNANILVLIASVYLVPYMIYSV</sequence>
<dbReference type="AlphaFoldDB" id="A0A6C0KLM6"/>
<feature type="transmembrane region" description="Helical" evidence="1">
    <location>
        <begin position="152"/>
        <end position="169"/>
    </location>
</feature>
<feature type="transmembrane region" description="Helical" evidence="1">
    <location>
        <begin position="83"/>
        <end position="105"/>
    </location>
</feature>
<proteinExistence type="predicted"/>
<keyword evidence="1" id="KW-0472">Membrane</keyword>
<keyword evidence="1" id="KW-1133">Transmembrane helix</keyword>
<feature type="transmembrane region" description="Helical" evidence="1">
    <location>
        <begin position="48"/>
        <end position="71"/>
    </location>
</feature>
<dbReference type="EMBL" id="MN740941">
    <property type="protein sequence ID" value="QHU18895.1"/>
    <property type="molecule type" value="Genomic_DNA"/>
</dbReference>
<name>A0A6C0KLM6_9ZZZZ</name>
<reference evidence="2" key="1">
    <citation type="journal article" date="2020" name="Nature">
        <title>Giant virus diversity and host interactions through global metagenomics.</title>
        <authorList>
            <person name="Schulz F."/>
            <person name="Roux S."/>
            <person name="Paez-Espino D."/>
            <person name="Jungbluth S."/>
            <person name="Walsh D.A."/>
            <person name="Denef V.J."/>
            <person name="McMahon K.D."/>
            <person name="Konstantinidis K.T."/>
            <person name="Eloe-Fadrosh E.A."/>
            <person name="Kyrpides N.C."/>
            <person name="Woyke T."/>
        </authorList>
    </citation>
    <scope>NUCLEOTIDE SEQUENCE</scope>
    <source>
        <strain evidence="2">GVMAG-S-3300013006-158</strain>
    </source>
</reference>
<protein>
    <submittedName>
        <fullName evidence="2">Uncharacterized protein</fullName>
    </submittedName>
</protein>
<evidence type="ECO:0000256" key="1">
    <source>
        <dbReference type="SAM" id="Phobius"/>
    </source>
</evidence>
<feature type="transmembrane region" description="Helical" evidence="1">
    <location>
        <begin position="12"/>
        <end position="36"/>
    </location>
</feature>
<evidence type="ECO:0000313" key="2">
    <source>
        <dbReference type="EMBL" id="QHU18895.1"/>
    </source>
</evidence>
<accession>A0A6C0KLM6</accession>
<feature type="transmembrane region" description="Helical" evidence="1">
    <location>
        <begin position="125"/>
        <end position="145"/>
    </location>
</feature>
<keyword evidence="1" id="KW-0812">Transmembrane</keyword>
<organism evidence="2">
    <name type="scientific">viral metagenome</name>
    <dbReference type="NCBI Taxonomy" id="1070528"/>
    <lineage>
        <taxon>unclassified sequences</taxon>
        <taxon>metagenomes</taxon>
        <taxon>organismal metagenomes</taxon>
    </lineage>
</organism>